<dbReference type="Pfam" id="PF05899">
    <property type="entry name" value="Cupin_3"/>
    <property type="match status" value="1"/>
</dbReference>
<evidence type="ECO:0000313" key="2">
    <source>
        <dbReference type="EMBL" id="MBP2379988.1"/>
    </source>
</evidence>
<dbReference type="PANTHER" id="PTHR40943">
    <property type="entry name" value="CYTOPLASMIC PROTEIN-RELATED"/>
    <property type="match status" value="1"/>
</dbReference>
<dbReference type="InterPro" id="IPR014710">
    <property type="entry name" value="RmlC-like_jellyroll"/>
</dbReference>
<dbReference type="InterPro" id="IPR008579">
    <property type="entry name" value="UGlyAH_Cupin_dom"/>
</dbReference>
<sequence>MSELAAGTGVDAAALPLVHEPLPADEVVIGRPTTAVHTLATIGEVEVGVWEMTPGTASDTEVDEVFVVLAGHARIEFVEPALPAVEVDRGSVVRLAAGQRTVWTVTETLRKVYIA</sequence>
<name>A0ABS4WVJ1_9MICO</name>
<comment type="caution">
    <text evidence="2">The sequence shown here is derived from an EMBL/GenBank/DDBJ whole genome shotgun (WGS) entry which is preliminary data.</text>
</comment>
<evidence type="ECO:0000259" key="1">
    <source>
        <dbReference type="Pfam" id="PF05899"/>
    </source>
</evidence>
<feature type="domain" description="(S)-ureidoglycine aminohydrolase cupin" evidence="1">
    <location>
        <begin position="43"/>
        <end position="113"/>
    </location>
</feature>
<accession>A0ABS4WVJ1</accession>
<dbReference type="Gene3D" id="2.60.120.10">
    <property type="entry name" value="Jelly Rolls"/>
    <property type="match status" value="1"/>
</dbReference>
<dbReference type="SUPFAM" id="SSF51182">
    <property type="entry name" value="RmlC-like cupins"/>
    <property type="match status" value="1"/>
</dbReference>
<dbReference type="PANTHER" id="PTHR40943:SF1">
    <property type="entry name" value="CYTOPLASMIC PROTEIN"/>
    <property type="match status" value="1"/>
</dbReference>
<proteinExistence type="predicted"/>
<dbReference type="EMBL" id="JAGIOA010000001">
    <property type="protein sequence ID" value="MBP2379988.1"/>
    <property type="molecule type" value="Genomic_DNA"/>
</dbReference>
<protein>
    <submittedName>
        <fullName evidence="2">Cupin superfamily protein</fullName>
    </submittedName>
</protein>
<dbReference type="Proteomes" id="UP000703720">
    <property type="component" value="Unassembled WGS sequence"/>
</dbReference>
<dbReference type="RefSeq" id="WP_210098973.1">
    <property type="nucleotide sequence ID" value="NZ_BAAAIO010000002.1"/>
</dbReference>
<organism evidence="2 3">
    <name type="scientific">Microbacterium phyllosphaerae</name>
    <dbReference type="NCBI Taxonomy" id="124798"/>
    <lineage>
        <taxon>Bacteria</taxon>
        <taxon>Bacillati</taxon>
        <taxon>Actinomycetota</taxon>
        <taxon>Actinomycetes</taxon>
        <taxon>Micrococcales</taxon>
        <taxon>Microbacteriaceae</taxon>
        <taxon>Microbacterium</taxon>
    </lineage>
</organism>
<evidence type="ECO:0000313" key="3">
    <source>
        <dbReference type="Proteomes" id="UP000703720"/>
    </source>
</evidence>
<dbReference type="InterPro" id="IPR011051">
    <property type="entry name" value="RmlC_Cupin_sf"/>
</dbReference>
<keyword evidence="3" id="KW-1185">Reference proteome</keyword>
<reference evidence="2 3" key="1">
    <citation type="submission" date="2021-03" db="EMBL/GenBank/DDBJ databases">
        <title>Sequencing the genomes of 1000 actinobacteria strains.</title>
        <authorList>
            <person name="Klenk H.-P."/>
        </authorList>
    </citation>
    <scope>NUCLEOTIDE SEQUENCE [LARGE SCALE GENOMIC DNA]</scope>
    <source>
        <strain evidence="2 3">DSM 13468</strain>
    </source>
</reference>
<gene>
    <name evidence="2" type="ORF">JOF42_003483</name>
</gene>